<comment type="caution">
    <text evidence="2">The sequence shown here is derived from an EMBL/GenBank/DDBJ whole genome shotgun (WGS) entry which is preliminary data.</text>
</comment>
<proteinExistence type="predicted"/>
<protein>
    <recommendedName>
        <fullName evidence="4">Lipoprotein</fullName>
    </recommendedName>
</protein>
<evidence type="ECO:0000313" key="2">
    <source>
        <dbReference type="EMBL" id="KAF1025072.1"/>
    </source>
</evidence>
<feature type="signal peptide" evidence="1">
    <location>
        <begin position="1"/>
        <end position="18"/>
    </location>
</feature>
<dbReference type="AlphaFoldDB" id="A0A833UP89"/>
<organism evidence="2 3">
    <name type="scientific">Acinetobacter bereziniae</name>
    <name type="common">Acinetobacter genomosp. 10</name>
    <dbReference type="NCBI Taxonomy" id="106648"/>
    <lineage>
        <taxon>Bacteria</taxon>
        <taxon>Pseudomonadati</taxon>
        <taxon>Pseudomonadota</taxon>
        <taxon>Gammaproteobacteria</taxon>
        <taxon>Moraxellales</taxon>
        <taxon>Moraxellaceae</taxon>
        <taxon>Acinetobacter</taxon>
    </lineage>
</organism>
<evidence type="ECO:0000256" key="1">
    <source>
        <dbReference type="SAM" id="SignalP"/>
    </source>
</evidence>
<dbReference type="EMBL" id="WNDP01000047">
    <property type="protein sequence ID" value="KAF1025072.1"/>
    <property type="molecule type" value="Genomic_DNA"/>
</dbReference>
<feature type="chain" id="PRO_5032646057" description="Lipoprotein" evidence="1">
    <location>
        <begin position="19"/>
        <end position="116"/>
    </location>
</feature>
<name>A0A833UP89_ACIBZ</name>
<dbReference type="PROSITE" id="PS51257">
    <property type="entry name" value="PROKAR_LIPOPROTEIN"/>
    <property type="match status" value="1"/>
</dbReference>
<evidence type="ECO:0008006" key="4">
    <source>
        <dbReference type="Google" id="ProtNLM"/>
    </source>
</evidence>
<gene>
    <name evidence="2" type="ORF">GAK29_02152</name>
</gene>
<keyword evidence="1" id="KW-0732">Signal</keyword>
<reference evidence="3" key="1">
    <citation type="journal article" date="2020" name="MBio">
        <title>Horizontal gene transfer to a defensive symbiont with a reduced genome amongst a multipartite beetle microbiome.</title>
        <authorList>
            <person name="Waterworth S.C."/>
            <person name="Florez L.V."/>
            <person name="Rees E.R."/>
            <person name="Hertweck C."/>
            <person name="Kaltenpoth M."/>
            <person name="Kwan J.C."/>
        </authorList>
    </citation>
    <scope>NUCLEOTIDE SEQUENCE [LARGE SCALE GENOMIC DNA]</scope>
</reference>
<accession>A0A833UP89</accession>
<sequence length="116" mass="12666">MKLLTALMLILPITVACADSNKSMTQKMFKPLIELQCANELKSSKIWQASAFLWSSNQQNQAQEKICACVSDNALNDIPATELLKAAVSESAKDSLVQKAVMNSLKGCAKEALNYK</sequence>
<dbReference type="Proteomes" id="UP000490535">
    <property type="component" value="Unassembled WGS sequence"/>
</dbReference>
<evidence type="ECO:0000313" key="3">
    <source>
        <dbReference type="Proteomes" id="UP000490535"/>
    </source>
</evidence>